<proteinExistence type="predicted"/>
<sequence>MTSERIIRRILDRAKDNYDKREGSVMFDSVGPVSQEIAELYIMADVILKQSYAATADRDFLILRASEFNITPEPATFAEFEGKFNIAVPIGTRFNFNEFNFSVSEVINAAENRYKLVAETPGRVVNNSIGTITPISGLNGLTESKLTKLITPGEDEEETEVFRERYFRAIKSKAYGGNGADYQEKALAIAGVGGVKVYRCWNGGGTVKLVIVNSEFNKADNELVKEVQNVFDPTPNQGKGYGLAPIGHTVTVVSAEVVPVNYKIEVNMKKGHTISEIQSKVKQALADKLLGRRKEWTKQGEDEYVSVRTSIVTAIVIDIDNVIDVGQILINGRAITRLDLKHNQIPVLGNVELVAI</sequence>
<evidence type="ECO:0000313" key="2">
    <source>
        <dbReference type="EMBL" id="DAE91889.1"/>
    </source>
</evidence>
<dbReference type="InterPro" id="IPR058531">
    <property type="entry name" value="Baseplate_J_M"/>
</dbReference>
<protein>
    <submittedName>
        <fullName evidence="2">Baseplate J like protein</fullName>
    </submittedName>
</protein>
<dbReference type="InterPro" id="IPR052399">
    <property type="entry name" value="Phage_Baseplate_Assmbl_Protein"/>
</dbReference>
<accession>A0A8S5RRI7</accession>
<dbReference type="PANTHER" id="PTHR37829:SF3">
    <property type="entry name" value="PROTEIN JAYE-RELATED"/>
    <property type="match status" value="1"/>
</dbReference>
<dbReference type="PANTHER" id="PTHR37829">
    <property type="entry name" value="PHAGE-LIKE ELEMENT PBSX PROTEIN XKDT"/>
    <property type="match status" value="1"/>
</dbReference>
<feature type="domain" description="Baseplate J-like central" evidence="1">
    <location>
        <begin position="174"/>
        <end position="254"/>
    </location>
</feature>
<reference evidence="2" key="1">
    <citation type="journal article" date="2021" name="Proc. Natl. Acad. Sci. U.S.A.">
        <title>A Catalog of Tens of Thousands of Viruses from Human Metagenomes Reveals Hidden Associations with Chronic Diseases.</title>
        <authorList>
            <person name="Tisza M.J."/>
            <person name="Buck C.B."/>
        </authorList>
    </citation>
    <scope>NUCLEOTIDE SEQUENCE</scope>
    <source>
        <strain evidence="2">CtwNf2</strain>
    </source>
</reference>
<dbReference type="Pfam" id="PF26078">
    <property type="entry name" value="Baseplate_J_M"/>
    <property type="match status" value="1"/>
</dbReference>
<evidence type="ECO:0000259" key="1">
    <source>
        <dbReference type="Pfam" id="PF26078"/>
    </source>
</evidence>
<name>A0A8S5RRI7_9CAUD</name>
<organism evidence="2">
    <name type="scientific">Siphoviridae sp. ctwNf2</name>
    <dbReference type="NCBI Taxonomy" id="2827597"/>
    <lineage>
        <taxon>Viruses</taxon>
        <taxon>Duplodnaviria</taxon>
        <taxon>Heunggongvirae</taxon>
        <taxon>Uroviricota</taxon>
        <taxon>Caudoviricetes</taxon>
    </lineage>
</organism>
<dbReference type="EMBL" id="BK057791">
    <property type="protein sequence ID" value="DAE91889.1"/>
    <property type="molecule type" value="Genomic_DNA"/>
</dbReference>